<evidence type="ECO:0000259" key="1">
    <source>
        <dbReference type="Pfam" id="PF05627"/>
    </source>
</evidence>
<keyword evidence="3" id="KW-1185">Reference proteome</keyword>
<name>A0A371E828_MUCPR</name>
<evidence type="ECO:0000313" key="3">
    <source>
        <dbReference type="Proteomes" id="UP000257109"/>
    </source>
</evidence>
<dbReference type="AlphaFoldDB" id="A0A371E828"/>
<dbReference type="Pfam" id="PF05627">
    <property type="entry name" value="AvrRpt-cleavage"/>
    <property type="match status" value="1"/>
</dbReference>
<dbReference type="STRING" id="157652.A0A371E828"/>
<dbReference type="Proteomes" id="UP000257109">
    <property type="component" value="Unassembled WGS sequence"/>
</dbReference>
<feature type="non-terminal residue" evidence="2">
    <location>
        <position position="1"/>
    </location>
</feature>
<accession>A0A371E828</accession>
<comment type="caution">
    <text evidence="2">The sequence shown here is derived from an EMBL/GenBank/DDBJ whole genome shotgun (WGS) entry which is preliminary data.</text>
</comment>
<organism evidence="2 3">
    <name type="scientific">Mucuna pruriens</name>
    <name type="common">Velvet bean</name>
    <name type="synonym">Dolichos pruriens</name>
    <dbReference type="NCBI Taxonomy" id="157652"/>
    <lineage>
        <taxon>Eukaryota</taxon>
        <taxon>Viridiplantae</taxon>
        <taxon>Streptophyta</taxon>
        <taxon>Embryophyta</taxon>
        <taxon>Tracheophyta</taxon>
        <taxon>Spermatophyta</taxon>
        <taxon>Magnoliopsida</taxon>
        <taxon>eudicotyledons</taxon>
        <taxon>Gunneridae</taxon>
        <taxon>Pentapetalae</taxon>
        <taxon>rosids</taxon>
        <taxon>fabids</taxon>
        <taxon>Fabales</taxon>
        <taxon>Fabaceae</taxon>
        <taxon>Papilionoideae</taxon>
        <taxon>50 kb inversion clade</taxon>
        <taxon>NPAAA clade</taxon>
        <taxon>indigoferoid/millettioid clade</taxon>
        <taxon>Phaseoleae</taxon>
        <taxon>Mucuna</taxon>
    </lineage>
</organism>
<sequence>MTVPTKPKSSHKFIHTNCLQMGDEWQHSHVPKYGNWDNDSIPYTVYFEKARNKKALINPNDPEENPEVFNL</sequence>
<proteinExistence type="predicted"/>
<protein>
    <recommendedName>
        <fullName evidence="1">RIN4 pathogenic type III effector avirulence factor Avr cleavage site domain-containing protein</fullName>
    </recommendedName>
</protein>
<reference evidence="2" key="1">
    <citation type="submission" date="2018-05" db="EMBL/GenBank/DDBJ databases">
        <title>Draft genome of Mucuna pruriens seed.</title>
        <authorList>
            <person name="Nnadi N.E."/>
            <person name="Vos R."/>
            <person name="Hasami M.H."/>
            <person name="Devisetty U.K."/>
            <person name="Aguiy J.C."/>
        </authorList>
    </citation>
    <scope>NUCLEOTIDE SEQUENCE [LARGE SCALE GENOMIC DNA]</scope>
    <source>
        <strain evidence="2">JCA_2017</strain>
    </source>
</reference>
<evidence type="ECO:0000313" key="2">
    <source>
        <dbReference type="EMBL" id="RDX62163.1"/>
    </source>
</evidence>
<feature type="domain" description="RIN4 pathogenic type III effector avirulence factor Avr cleavage site" evidence="1">
    <location>
        <begin position="26"/>
        <end position="54"/>
    </location>
</feature>
<gene>
    <name evidence="2" type="ORF">CR513_59539</name>
</gene>
<dbReference type="EMBL" id="QJKJ01015646">
    <property type="protein sequence ID" value="RDX62163.1"/>
    <property type="molecule type" value="Genomic_DNA"/>
</dbReference>
<dbReference type="OrthoDB" id="765662at2759"/>
<dbReference type="InterPro" id="IPR008700">
    <property type="entry name" value="TypeIII_avirulence_cleave"/>
</dbReference>